<reference evidence="1 2" key="1">
    <citation type="submission" date="2006-02" db="EMBL/GenBank/DDBJ databases">
        <authorList>
            <person name="Pinhassi J."/>
            <person name="Pedros-Alio C."/>
            <person name="Ferriera S."/>
            <person name="Johnson J."/>
            <person name="Kravitz S."/>
            <person name="Halpern A."/>
            <person name="Remington K."/>
            <person name="Beeson K."/>
            <person name="Tran B."/>
            <person name="Rogers Y.-H."/>
            <person name="Friedman R."/>
            <person name="Venter J.C."/>
        </authorList>
    </citation>
    <scope>NUCLEOTIDE SEQUENCE [LARGE SCALE GENOMIC DNA]</scope>
    <source>
        <strain evidence="1 2">MED297</strain>
    </source>
</reference>
<name>A4BIE6_9GAMM</name>
<proteinExistence type="predicted"/>
<gene>
    <name evidence="1" type="ORF">MED297_00655</name>
</gene>
<organism evidence="1 2">
    <name type="scientific">Reinekea blandensis MED297</name>
    <dbReference type="NCBI Taxonomy" id="314283"/>
    <lineage>
        <taxon>Bacteria</taxon>
        <taxon>Pseudomonadati</taxon>
        <taxon>Pseudomonadota</taxon>
        <taxon>Gammaproteobacteria</taxon>
        <taxon>Oceanospirillales</taxon>
        <taxon>Saccharospirillaceae</taxon>
        <taxon>Reinekea</taxon>
    </lineage>
</organism>
<dbReference type="EMBL" id="AAOE01000025">
    <property type="protein sequence ID" value="EAR08153.1"/>
    <property type="molecule type" value="Genomic_DNA"/>
</dbReference>
<dbReference type="HOGENOM" id="CLU_2344637_0_0_6"/>
<dbReference type="RefSeq" id="WP_008046444.1">
    <property type="nucleotide sequence ID" value="NZ_CH724153.1"/>
</dbReference>
<evidence type="ECO:0000313" key="2">
    <source>
        <dbReference type="Proteomes" id="UP000005953"/>
    </source>
</evidence>
<accession>A4BIE6</accession>
<comment type="caution">
    <text evidence="1">The sequence shown here is derived from an EMBL/GenBank/DDBJ whole genome shotgun (WGS) entry which is preliminary data.</text>
</comment>
<dbReference type="Proteomes" id="UP000005953">
    <property type="component" value="Unassembled WGS sequence"/>
</dbReference>
<protein>
    <submittedName>
        <fullName evidence="1">Uncharacterized protein</fullName>
    </submittedName>
</protein>
<keyword evidence="2" id="KW-1185">Reference proteome</keyword>
<dbReference type="AlphaFoldDB" id="A4BIE6"/>
<sequence>MDTIDEVLEFVEKNPEYRAQIGVIKFGDGTKTYLAWAALPRDSGDSAAPWIPAMRSIQKLNPSAHWVPLTADELQDYLNGRSEPAFAERTRAVSRRA</sequence>
<evidence type="ECO:0000313" key="1">
    <source>
        <dbReference type="EMBL" id="EAR08153.1"/>
    </source>
</evidence>